<dbReference type="RefSeq" id="WP_376999990.1">
    <property type="nucleotide sequence ID" value="NZ_JBHSQE010000002.1"/>
</dbReference>
<accession>A0ABW1QAF7</accession>
<reference evidence="2" key="1">
    <citation type="journal article" date="2019" name="Int. J. Syst. Evol. Microbiol.">
        <title>The Global Catalogue of Microorganisms (GCM) 10K type strain sequencing project: providing services to taxonomists for standard genome sequencing and annotation.</title>
        <authorList>
            <consortium name="The Broad Institute Genomics Platform"/>
            <consortium name="The Broad Institute Genome Sequencing Center for Infectious Disease"/>
            <person name="Wu L."/>
            <person name="Ma J."/>
        </authorList>
    </citation>
    <scope>NUCLEOTIDE SEQUENCE [LARGE SCALE GENOMIC DNA]</scope>
    <source>
        <strain evidence="2">CCUG 51943</strain>
    </source>
</reference>
<comment type="caution">
    <text evidence="1">The sequence shown here is derived from an EMBL/GenBank/DDBJ whole genome shotgun (WGS) entry which is preliminary data.</text>
</comment>
<evidence type="ECO:0000313" key="1">
    <source>
        <dbReference type="EMBL" id="MFC6145888.1"/>
    </source>
</evidence>
<dbReference type="Proteomes" id="UP001596244">
    <property type="component" value="Unassembled WGS sequence"/>
</dbReference>
<organism evidence="1 2">
    <name type="scientific">Corynebacterium nasicanis</name>
    <dbReference type="NCBI Taxonomy" id="1448267"/>
    <lineage>
        <taxon>Bacteria</taxon>
        <taxon>Bacillati</taxon>
        <taxon>Actinomycetota</taxon>
        <taxon>Actinomycetes</taxon>
        <taxon>Mycobacteriales</taxon>
        <taxon>Corynebacteriaceae</taxon>
        <taxon>Corynebacterium</taxon>
    </lineage>
</organism>
<dbReference type="EMBL" id="JBHSQE010000002">
    <property type="protein sequence ID" value="MFC6145888.1"/>
    <property type="molecule type" value="Genomic_DNA"/>
</dbReference>
<evidence type="ECO:0000313" key="2">
    <source>
        <dbReference type="Proteomes" id="UP001596244"/>
    </source>
</evidence>
<protein>
    <submittedName>
        <fullName evidence="1">Uncharacterized protein</fullName>
    </submittedName>
</protein>
<gene>
    <name evidence="1" type="ORF">ACFPUZ_03580</name>
</gene>
<proteinExistence type="predicted"/>
<name>A0ABW1QAF7_9CORY</name>
<sequence length="45" mass="5162">MRERPEDVDKQLRDILAEQPDSLPAEAEQLTRAHAVLQRALQEGH</sequence>
<keyword evidence="2" id="KW-1185">Reference proteome</keyword>